<evidence type="ECO:0000313" key="7">
    <source>
        <dbReference type="Proteomes" id="UP000683139"/>
    </source>
</evidence>
<dbReference type="NCBIfam" id="TIGR00567">
    <property type="entry name" value="3mg"/>
    <property type="match status" value="1"/>
</dbReference>
<evidence type="ECO:0000313" key="6">
    <source>
        <dbReference type="EMBL" id="GIP19677.1"/>
    </source>
</evidence>
<comment type="caution">
    <text evidence="6">The sequence shown here is derived from an EMBL/GenBank/DDBJ whole genome shotgun (WGS) entry which is preliminary data.</text>
</comment>
<keyword evidence="7" id="KW-1185">Reference proteome</keyword>
<proteinExistence type="inferred from homology"/>
<evidence type="ECO:0000256" key="4">
    <source>
        <dbReference type="ARBA" id="ARBA00023204"/>
    </source>
</evidence>
<dbReference type="InterPro" id="IPR011034">
    <property type="entry name" value="Formyl_transferase-like_C_sf"/>
</dbReference>
<evidence type="ECO:0000256" key="1">
    <source>
        <dbReference type="ARBA" id="ARBA00009232"/>
    </source>
</evidence>
<protein>
    <recommendedName>
        <fullName evidence="5">Putative 3-methyladenine DNA glycosylase</fullName>
        <ecNumber evidence="5">3.2.2.-</ecNumber>
    </recommendedName>
</protein>
<dbReference type="CDD" id="cd00540">
    <property type="entry name" value="AAG"/>
    <property type="match status" value="1"/>
</dbReference>
<dbReference type="NCBIfam" id="NF002002">
    <property type="entry name" value="PRK00802.1-2"/>
    <property type="match status" value="1"/>
</dbReference>
<dbReference type="FunFam" id="3.10.300.10:FF:000001">
    <property type="entry name" value="Putative 3-methyladenine DNA glycosylase"/>
    <property type="match status" value="1"/>
</dbReference>
<keyword evidence="4 5" id="KW-0234">DNA repair</keyword>
<dbReference type="InterPro" id="IPR036995">
    <property type="entry name" value="MPG_sf"/>
</dbReference>
<comment type="similarity">
    <text evidence="1 5">Belongs to the DNA glycosylase MPG family.</text>
</comment>
<dbReference type="Proteomes" id="UP000683139">
    <property type="component" value="Unassembled WGS sequence"/>
</dbReference>
<dbReference type="NCBIfam" id="NF002003">
    <property type="entry name" value="PRK00802.1-3"/>
    <property type="match status" value="1"/>
</dbReference>
<organism evidence="6 7">
    <name type="scientific">Paenibacillus montaniterrae</name>
    <dbReference type="NCBI Taxonomy" id="429341"/>
    <lineage>
        <taxon>Bacteria</taxon>
        <taxon>Bacillati</taxon>
        <taxon>Bacillota</taxon>
        <taxon>Bacilli</taxon>
        <taxon>Bacillales</taxon>
        <taxon>Paenibacillaceae</taxon>
        <taxon>Paenibacillus</taxon>
    </lineage>
</organism>
<name>A0A919YV46_9BACL</name>
<dbReference type="RefSeq" id="WP_373871393.1">
    <property type="nucleotide sequence ID" value="NZ_BOSE01000019.1"/>
</dbReference>
<evidence type="ECO:0000256" key="5">
    <source>
        <dbReference type="HAMAP-Rule" id="MF_00527"/>
    </source>
</evidence>
<dbReference type="EMBL" id="BOSE01000019">
    <property type="protein sequence ID" value="GIP19677.1"/>
    <property type="molecule type" value="Genomic_DNA"/>
</dbReference>
<reference evidence="6" key="1">
    <citation type="submission" date="2021-03" db="EMBL/GenBank/DDBJ databases">
        <title>Antimicrobial resistance genes in bacteria isolated from Japanese honey, and their potential for conferring macrolide and lincosamide resistance in the American foulbrood pathogen Paenibacillus larvae.</title>
        <authorList>
            <person name="Okamoto M."/>
            <person name="Kumagai M."/>
            <person name="Kanamori H."/>
            <person name="Takamatsu D."/>
        </authorList>
    </citation>
    <scope>NUCLEOTIDE SEQUENCE</scope>
    <source>
        <strain evidence="6">J40TS1</strain>
    </source>
</reference>
<evidence type="ECO:0000256" key="2">
    <source>
        <dbReference type="ARBA" id="ARBA00022763"/>
    </source>
</evidence>
<evidence type="ECO:0000256" key="3">
    <source>
        <dbReference type="ARBA" id="ARBA00022801"/>
    </source>
</evidence>
<dbReference type="Gene3D" id="3.10.300.10">
    <property type="entry name" value="Methylpurine-DNA glycosylase (MPG)"/>
    <property type="match status" value="1"/>
</dbReference>
<gene>
    <name evidence="6" type="primary">yxlJ</name>
    <name evidence="6" type="ORF">J40TS1_53190</name>
</gene>
<dbReference type="GO" id="GO:0003677">
    <property type="term" value="F:DNA binding"/>
    <property type="evidence" value="ECO:0007669"/>
    <property type="project" value="InterPro"/>
</dbReference>
<dbReference type="GO" id="GO:0006284">
    <property type="term" value="P:base-excision repair"/>
    <property type="evidence" value="ECO:0007669"/>
    <property type="project" value="InterPro"/>
</dbReference>
<accession>A0A919YV46</accession>
<dbReference type="GO" id="GO:0003905">
    <property type="term" value="F:alkylbase DNA N-glycosylase activity"/>
    <property type="evidence" value="ECO:0007669"/>
    <property type="project" value="InterPro"/>
</dbReference>
<dbReference type="InterPro" id="IPR003180">
    <property type="entry name" value="MPG"/>
</dbReference>
<dbReference type="HAMAP" id="MF_00527">
    <property type="entry name" value="3MGH"/>
    <property type="match status" value="1"/>
</dbReference>
<sequence length="196" mass="21605">MDYEPLQLEFYEKSSLELAKQLIGKLLLKQTEQGVAGGFIVETEAYAGPMDRAAHSYNNRRTARTEVMFGPAGHIYTYQMHTHCLVNVVAAGIGEPQAVLIRGVEPHIGLELMRNRRGELKSDRELTNGPGKLCKALGITMADYGHNVTEKPLWIAAGQAYDLIAAGPRIGIPNSGEAKDYPWRFYVPGHPNVSRG</sequence>
<dbReference type="AlphaFoldDB" id="A0A919YV46"/>
<dbReference type="PANTHER" id="PTHR10429:SF0">
    <property type="entry name" value="DNA-3-METHYLADENINE GLYCOSYLASE"/>
    <property type="match status" value="1"/>
</dbReference>
<dbReference type="EC" id="3.2.2.-" evidence="5"/>
<keyword evidence="3 5" id="KW-0378">Hydrolase</keyword>
<dbReference type="PANTHER" id="PTHR10429">
    <property type="entry name" value="DNA-3-METHYLADENINE GLYCOSYLASE"/>
    <property type="match status" value="1"/>
</dbReference>
<dbReference type="SUPFAM" id="SSF50486">
    <property type="entry name" value="FMT C-terminal domain-like"/>
    <property type="match status" value="1"/>
</dbReference>
<keyword evidence="2 5" id="KW-0227">DNA damage</keyword>
<dbReference type="Pfam" id="PF02245">
    <property type="entry name" value="Pur_DNA_glyco"/>
    <property type="match status" value="1"/>
</dbReference>